<proteinExistence type="predicted"/>
<dbReference type="Proteomes" id="UP001500200">
    <property type="component" value="Unassembled WGS sequence"/>
</dbReference>
<evidence type="ECO:0000313" key="3">
    <source>
        <dbReference type="Proteomes" id="UP001500200"/>
    </source>
</evidence>
<accession>A0ABP9S4L7</accession>
<evidence type="ECO:0000313" key="2">
    <source>
        <dbReference type="EMBL" id="GAA5191337.1"/>
    </source>
</evidence>
<gene>
    <name evidence="2" type="ORF">GCM10023346_10750</name>
</gene>
<evidence type="ECO:0000256" key="1">
    <source>
        <dbReference type="SAM" id="MobiDB-lite"/>
    </source>
</evidence>
<protein>
    <submittedName>
        <fullName evidence="2">Uncharacterized protein</fullName>
    </submittedName>
</protein>
<keyword evidence="3" id="KW-1185">Reference proteome</keyword>
<dbReference type="EMBL" id="BAABKK010000006">
    <property type="protein sequence ID" value="GAA5191337.1"/>
    <property type="molecule type" value="Genomic_DNA"/>
</dbReference>
<comment type="caution">
    <text evidence="2">The sequence shown here is derived from an EMBL/GenBank/DDBJ whole genome shotgun (WGS) entry which is preliminary data.</text>
</comment>
<reference evidence="3" key="1">
    <citation type="journal article" date="2019" name="Int. J. Syst. Evol. Microbiol.">
        <title>The Global Catalogue of Microorganisms (GCM) 10K type strain sequencing project: providing services to taxonomists for standard genome sequencing and annotation.</title>
        <authorList>
            <consortium name="The Broad Institute Genomics Platform"/>
            <consortium name="The Broad Institute Genome Sequencing Center for Infectious Disease"/>
            <person name="Wu L."/>
            <person name="Ma J."/>
        </authorList>
    </citation>
    <scope>NUCLEOTIDE SEQUENCE [LARGE SCALE GENOMIC DNA]</scope>
    <source>
        <strain evidence="3">JCM 18514</strain>
    </source>
</reference>
<feature type="region of interest" description="Disordered" evidence="1">
    <location>
        <begin position="26"/>
        <end position="97"/>
    </location>
</feature>
<organism evidence="2 3">
    <name type="scientific">Arthrobacter gyeryongensis</name>
    <dbReference type="NCBI Taxonomy" id="1650592"/>
    <lineage>
        <taxon>Bacteria</taxon>
        <taxon>Bacillati</taxon>
        <taxon>Actinomycetota</taxon>
        <taxon>Actinomycetes</taxon>
        <taxon>Micrococcales</taxon>
        <taxon>Micrococcaceae</taxon>
        <taxon>Arthrobacter</taxon>
    </lineage>
</organism>
<sequence>MGTAKSSNAALDRQVIFANHQAVPPELARPGLHEPKDTALAITPAPGTSLDPVQDGPDAVLHTDAIAKSSDPEPRRCGRRPPSSDRTTAQGFDGPLS</sequence>
<name>A0ABP9S4L7_9MICC</name>